<proteinExistence type="predicted"/>
<dbReference type="Proteomes" id="UP000294588">
    <property type="component" value="Unassembled WGS sequence"/>
</dbReference>
<sequence length="507" mass="59011">MNKAERTAIEPKREENYSEWYQQVIKAADLAENSEVRGCMVIKPWGFAIWENIKTYLDRMFKETGHQNAYFPIFIPLHYFEKEAEHIEGFAKECAVVTHSRLEADEQGKLKPAGELTEPYIVRPTSETIIGASFARWVNSYRDLPLLINQWANIVRWEMRTRLFLRTTEFLWQEGHTVHETEEDARLETLRMLDVYAKFAEEYLAIPVIKGAKTESEKFPGAVDTYCIEAMMQDKKALQCGTSHFLGQNFARASNIRFQNREGEFQYAWTTSWGVSTRLIGALIMTHSDDNGLVLPPKIAPAHIAIIPIYRNDEEKDKVMTLAHKLSNELRQVNFDGIPILTELDNRDLTSSERNWYWIKKGMPLRIEIGPRDISSNSVMISRRDENPKDKHRIMIEEVVDYCKTTLPEMQKNIFLKAKDFREQNTVKIDSKEEFYRYFTPKNEEEPEIHGGFAHSHWCGNPLCEEKIKEDLKVTIRCIPLESEKEEGKCIYCGQPSSQRVIFAKAY</sequence>
<reference evidence="1" key="1">
    <citation type="submission" date="2019-03" db="EMBL/GenBank/DDBJ databases">
        <title>Candidatus Syntrophosphaera thermopropionivorans: a novel player in syntrophic propionate oxidation during anaerobic digestion.</title>
        <authorList>
            <person name="Dyksma S."/>
        </authorList>
    </citation>
    <scope>NUCLEOTIDE SEQUENCE</scope>
    <source>
        <strain evidence="1">W5</strain>
    </source>
</reference>
<protein>
    <submittedName>
        <fullName evidence="1">Proline--tRNA ligase</fullName>
        <ecNumber evidence="1">6.1.1.15</ecNumber>
    </submittedName>
</protein>
<keyword evidence="1" id="KW-0436">Ligase</keyword>
<keyword evidence="2" id="KW-1185">Reference proteome</keyword>
<gene>
    <name evidence="1" type="ORF">E0946_03830</name>
</gene>
<evidence type="ECO:0000313" key="2">
    <source>
        <dbReference type="Proteomes" id="UP000294588"/>
    </source>
</evidence>
<dbReference type="EMBL" id="SMOG01000008">
    <property type="protein sequence ID" value="TDF73154.1"/>
    <property type="molecule type" value="Genomic_DNA"/>
</dbReference>
<name>A0AC61QJC1_9BACT</name>
<comment type="caution">
    <text evidence="1">The sequence shown here is derived from an EMBL/GenBank/DDBJ whole genome shotgun (WGS) entry which is preliminary data.</text>
</comment>
<organism evidence="1 2">
    <name type="scientific">Candidatus Syntrophosphaera thermopropionivorans</name>
    <dbReference type="NCBI Taxonomy" id="2593015"/>
    <lineage>
        <taxon>Bacteria</taxon>
        <taxon>Pseudomonadati</taxon>
        <taxon>Candidatus Cloacimonadota</taxon>
        <taxon>Candidatus Cloacimonadia</taxon>
        <taxon>Candidatus Cloacimonadales</taxon>
        <taxon>Candidatus Cloacimonadaceae</taxon>
        <taxon>Candidatus Syntrophosphaera</taxon>
    </lineage>
</organism>
<evidence type="ECO:0000313" key="1">
    <source>
        <dbReference type="EMBL" id="TDF73154.1"/>
    </source>
</evidence>
<accession>A0AC61QJC1</accession>
<dbReference type="EC" id="6.1.1.15" evidence="1"/>